<gene>
    <name evidence="8" type="ORF">GC101_10160</name>
</gene>
<evidence type="ECO:0000256" key="4">
    <source>
        <dbReference type="ARBA" id="ARBA00023186"/>
    </source>
</evidence>
<dbReference type="InterPro" id="IPR008622">
    <property type="entry name" value="FliT"/>
</dbReference>
<keyword evidence="9" id="KW-1185">Reference proteome</keyword>
<dbReference type="Proteomes" id="UP000596857">
    <property type="component" value="Unassembled WGS sequence"/>
</dbReference>
<comment type="similarity">
    <text evidence="6">Belongs to the bacillales FliT family.</text>
</comment>
<evidence type="ECO:0000313" key="8">
    <source>
        <dbReference type="EMBL" id="NOU79243.1"/>
    </source>
</evidence>
<sequence length="113" mass="12925">MITPLEVFIGQLEAITASLLQNIEQASYPELAAFSEQREQIVQQMLESKEVLSNEHNERITRLGEYDQLILSKMQGFKNEASTWLSKQGAIREQKNAYGAAYNVDSFFVDHKK</sequence>
<name>A0ABX1YE45_9BACL</name>
<dbReference type="RefSeq" id="WP_171717150.1">
    <property type="nucleotide sequence ID" value="NZ_WHOB01000023.1"/>
</dbReference>
<comment type="caution">
    <text evidence="8">The sequence shown here is derived from an EMBL/GenBank/DDBJ whole genome shotgun (WGS) entry which is preliminary data.</text>
</comment>
<evidence type="ECO:0000256" key="6">
    <source>
        <dbReference type="ARBA" id="ARBA00093785"/>
    </source>
</evidence>
<evidence type="ECO:0000256" key="1">
    <source>
        <dbReference type="ARBA" id="ARBA00004514"/>
    </source>
</evidence>
<evidence type="ECO:0000256" key="7">
    <source>
        <dbReference type="ARBA" id="ARBA00093797"/>
    </source>
</evidence>
<organism evidence="8 9">
    <name type="scientific">Paenibacillus phytohabitans</name>
    <dbReference type="NCBI Taxonomy" id="2654978"/>
    <lineage>
        <taxon>Bacteria</taxon>
        <taxon>Bacillati</taxon>
        <taxon>Bacillota</taxon>
        <taxon>Bacilli</taxon>
        <taxon>Bacillales</taxon>
        <taxon>Paenibacillaceae</taxon>
        <taxon>Paenibacillus</taxon>
    </lineage>
</organism>
<reference evidence="8 9" key="1">
    <citation type="submission" date="2019-10" db="EMBL/GenBank/DDBJ databases">
        <title>Description of Paenibacillus terricola sp. nov.</title>
        <authorList>
            <person name="Carlier A."/>
            <person name="Qi S."/>
        </authorList>
    </citation>
    <scope>NUCLEOTIDE SEQUENCE [LARGE SCALE GENOMIC DNA]</scope>
    <source>
        <strain evidence="8 9">LMG 31459</strain>
    </source>
</reference>
<evidence type="ECO:0000256" key="5">
    <source>
        <dbReference type="ARBA" id="ARBA00093765"/>
    </source>
</evidence>
<protein>
    <recommendedName>
        <fullName evidence="7">Flagellar protein FliT</fullName>
    </recommendedName>
</protein>
<dbReference type="EMBL" id="WHOB01000023">
    <property type="protein sequence ID" value="NOU79243.1"/>
    <property type="molecule type" value="Genomic_DNA"/>
</dbReference>
<keyword evidence="2" id="KW-0963">Cytoplasm</keyword>
<comment type="subcellular location">
    <subcellularLocation>
        <location evidence="1">Cytoplasm</location>
        <location evidence="1">Cytosol</location>
    </subcellularLocation>
</comment>
<evidence type="ECO:0000313" key="9">
    <source>
        <dbReference type="Proteomes" id="UP000596857"/>
    </source>
</evidence>
<evidence type="ECO:0000256" key="2">
    <source>
        <dbReference type="ARBA" id="ARBA00022490"/>
    </source>
</evidence>
<evidence type="ECO:0000256" key="3">
    <source>
        <dbReference type="ARBA" id="ARBA00022795"/>
    </source>
</evidence>
<dbReference type="Pfam" id="PF05400">
    <property type="entry name" value="FliT"/>
    <property type="match status" value="1"/>
</dbReference>
<keyword evidence="3" id="KW-1005">Bacterial flagellum biogenesis</keyword>
<proteinExistence type="inferred from homology"/>
<accession>A0ABX1YE45</accession>
<comment type="function">
    <text evidence="5">May act as an export chaperone for the filament capping protein FliD.</text>
</comment>
<keyword evidence="4" id="KW-0143">Chaperone</keyword>